<name>A0A0P1IQZ1_9RHOB</name>
<keyword evidence="6 7" id="KW-0472">Membrane</keyword>
<evidence type="ECO:0000313" key="8">
    <source>
        <dbReference type="EMBL" id="CUK25869.1"/>
    </source>
</evidence>
<keyword evidence="8" id="KW-0969">Cilium</keyword>
<keyword evidence="9" id="KW-1185">Reference proteome</keyword>
<dbReference type="GO" id="GO:0009306">
    <property type="term" value="P:protein secretion"/>
    <property type="evidence" value="ECO:0007669"/>
    <property type="project" value="InterPro"/>
</dbReference>
<dbReference type="RefSeq" id="WP_058314827.1">
    <property type="nucleotide sequence ID" value="NZ_CYTO01000019.1"/>
</dbReference>
<dbReference type="PANTHER" id="PTHR34040:SF2">
    <property type="entry name" value="FLAGELLAR BIOSYNTHETIC PROTEIN FLIQ"/>
    <property type="match status" value="1"/>
</dbReference>
<dbReference type="PIRSF" id="PIRSF004669">
    <property type="entry name" value="FliQ"/>
    <property type="match status" value="1"/>
</dbReference>
<proteinExistence type="inferred from homology"/>
<dbReference type="PANTHER" id="PTHR34040">
    <property type="entry name" value="FLAGELLAR BIOSYNTHETIC PROTEIN FLIQ"/>
    <property type="match status" value="1"/>
</dbReference>
<evidence type="ECO:0000256" key="3">
    <source>
        <dbReference type="ARBA" id="ARBA00022475"/>
    </source>
</evidence>
<dbReference type="OrthoDB" id="9806440at2"/>
<accession>A0A0P1IQZ1</accession>
<evidence type="ECO:0000256" key="4">
    <source>
        <dbReference type="ARBA" id="ARBA00022692"/>
    </source>
</evidence>
<dbReference type="InterPro" id="IPR002191">
    <property type="entry name" value="Bac_export_3"/>
</dbReference>
<feature type="transmembrane region" description="Helical" evidence="7">
    <location>
        <begin position="51"/>
        <end position="70"/>
    </location>
</feature>
<sequence>MDSAGAYEVIRLTINTILLASAPILAGALIVGLIISFVQALTQIQEMTLTFVPKIVAIFAILALTLPFIFSSLTRLSNQVFDLIVSGGF</sequence>
<keyword evidence="4 7" id="KW-0812">Transmembrane</keyword>
<gene>
    <name evidence="8" type="primary">fliQ</name>
    <name evidence="8" type="ORF">TA5114_01673</name>
</gene>
<comment type="similarity">
    <text evidence="2">Belongs to the FliQ/MopD/SpaQ family.</text>
</comment>
<organism evidence="8 9">
    <name type="scientific">Cognatishimia activa</name>
    <dbReference type="NCBI Taxonomy" id="1715691"/>
    <lineage>
        <taxon>Bacteria</taxon>
        <taxon>Pseudomonadati</taxon>
        <taxon>Pseudomonadota</taxon>
        <taxon>Alphaproteobacteria</taxon>
        <taxon>Rhodobacterales</taxon>
        <taxon>Paracoccaceae</taxon>
        <taxon>Cognatishimia</taxon>
    </lineage>
</organism>
<protein>
    <submittedName>
        <fullName evidence="8">Flagellar biosynthetic protein FliQ</fullName>
    </submittedName>
</protein>
<evidence type="ECO:0000313" key="9">
    <source>
        <dbReference type="Proteomes" id="UP000051184"/>
    </source>
</evidence>
<evidence type="ECO:0000256" key="7">
    <source>
        <dbReference type="SAM" id="Phobius"/>
    </source>
</evidence>
<dbReference type="Proteomes" id="UP000051184">
    <property type="component" value="Unassembled WGS sequence"/>
</dbReference>
<evidence type="ECO:0000256" key="1">
    <source>
        <dbReference type="ARBA" id="ARBA00004651"/>
    </source>
</evidence>
<keyword evidence="3" id="KW-1003">Cell membrane</keyword>
<feature type="transmembrane region" description="Helical" evidence="7">
    <location>
        <begin position="12"/>
        <end position="39"/>
    </location>
</feature>
<dbReference type="EMBL" id="CYUE01000018">
    <property type="protein sequence ID" value="CUK25869.1"/>
    <property type="molecule type" value="Genomic_DNA"/>
</dbReference>
<dbReference type="PRINTS" id="PR00952">
    <property type="entry name" value="TYPE3IMQPROT"/>
</dbReference>
<keyword evidence="8" id="KW-0966">Cell projection</keyword>
<dbReference type="Pfam" id="PF01313">
    <property type="entry name" value="Bac_export_3"/>
    <property type="match status" value="1"/>
</dbReference>
<keyword evidence="5 7" id="KW-1133">Transmembrane helix</keyword>
<evidence type="ECO:0000256" key="6">
    <source>
        <dbReference type="ARBA" id="ARBA00023136"/>
    </source>
</evidence>
<dbReference type="GO" id="GO:0005886">
    <property type="term" value="C:plasma membrane"/>
    <property type="evidence" value="ECO:0007669"/>
    <property type="project" value="UniProtKB-SubCell"/>
</dbReference>
<keyword evidence="8" id="KW-0282">Flagellum</keyword>
<reference evidence="9" key="1">
    <citation type="submission" date="2015-09" db="EMBL/GenBank/DDBJ databases">
        <authorList>
            <person name="Rodrigo-Torres Lidia"/>
            <person name="Arahal R.David."/>
        </authorList>
    </citation>
    <scope>NUCLEOTIDE SEQUENCE [LARGE SCALE GENOMIC DNA]</scope>
    <source>
        <strain evidence="9">CECT 5114</strain>
    </source>
</reference>
<evidence type="ECO:0000256" key="5">
    <source>
        <dbReference type="ARBA" id="ARBA00022989"/>
    </source>
</evidence>
<evidence type="ECO:0000256" key="2">
    <source>
        <dbReference type="ARBA" id="ARBA00006156"/>
    </source>
</evidence>
<comment type="subcellular location">
    <subcellularLocation>
        <location evidence="1">Cell membrane</location>
        <topology evidence="1">Multi-pass membrane protein</topology>
    </subcellularLocation>
</comment>
<dbReference type="AlphaFoldDB" id="A0A0P1IQZ1"/>
<dbReference type="STRING" id="1715691.TA5113_01904"/>